<evidence type="ECO:0000259" key="5">
    <source>
        <dbReference type="PROSITE" id="PS50931"/>
    </source>
</evidence>
<dbReference type="Gene3D" id="1.10.10.10">
    <property type="entry name" value="Winged helix-like DNA-binding domain superfamily/Winged helix DNA-binding domain"/>
    <property type="match status" value="1"/>
</dbReference>
<accession>A0A916Q701</accession>
<dbReference type="PRINTS" id="PR00039">
    <property type="entry name" value="HTHLYSR"/>
</dbReference>
<evidence type="ECO:0000313" key="6">
    <source>
        <dbReference type="EMBL" id="GFO84196.1"/>
    </source>
</evidence>
<name>A0A916Q701_9FIRM</name>
<evidence type="ECO:0000256" key="2">
    <source>
        <dbReference type="ARBA" id="ARBA00023015"/>
    </source>
</evidence>
<reference evidence="6" key="1">
    <citation type="submission" date="2020-06" db="EMBL/GenBank/DDBJ databases">
        <title>Characterization of fructooligosaccharide metabolism and fructooligosaccharide-degrading enzymes in human commensal butyrate producers.</title>
        <authorList>
            <person name="Tanno H."/>
            <person name="Fujii T."/>
            <person name="Hirano K."/>
            <person name="Maeno S."/>
            <person name="Tonozuka T."/>
            <person name="Sakamoto M."/>
            <person name="Ohkuma M."/>
            <person name="Tochio T."/>
            <person name="Endo A."/>
        </authorList>
    </citation>
    <scope>NUCLEOTIDE SEQUENCE</scope>
    <source>
        <strain evidence="6">JCM 17466</strain>
    </source>
</reference>
<dbReference type="SUPFAM" id="SSF53850">
    <property type="entry name" value="Periplasmic binding protein-like II"/>
    <property type="match status" value="1"/>
</dbReference>
<dbReference type="CDD" id="cd05466">
    <property type="entry name" value="PBP2_LTTR_substrate"/>
    <property type="match status" value="1"/>
</dbReference>
<evidence type="ECO:0000256" key="4">
    <source>
        <dbReference type="ARBA" id="ARBA00023163"/>
    </source>
</evidence>
<dbReference type="PROSITE" id="PS50931">
    <property type="entry name" value="HTH_LYSR"/>
    <property type="match status" value="1"/>
</dbReference>
<evidence type="ECO:0000313" key="7">
    <source>
        <dbReference type="Proteomes" id="UP000613208"/>
    </source>
</evidence>
<dbReference type="Proteomes" id="UP000613208">
    <property type="component" value="Unassembled WGS sequence"/>
</dbReference>
<feature type="domain" description="HTH lysR-type" evidence="5">
    <location>
        <begin position="1"/>
        <end position="58"/>
    </location>
</feature>
<proteinExistence type="inferred from homology"/>
<dbReference type="InterPro" id="IPR005119">
    <property type="entry name" value="LysR_subst-bd"/>
</dbReference>
<comment type="similarity">
    <text evidence="1">Belongs to the LysR transcriptional regulatory family.</text>
</comment>
<dbReference type="PANTHER" id="PTHR30419">
    <property type="entry name" value="HTH-TYPE TRANSCRIPTIONAL REGULATOR YBHD"/>
    <property type="match status" value="1"/>
</dbReference>
<keyword evidence="2" id="KW-0805">Transcription regulation</keyword>
<dbReference type="Pfam" id="PF00126">
    <property type="entry name" value="HTH_1"/>
    <property type="match status" value="1"/>
</dbReference>
<dbReference type="AlphaFoldDB" id="A0A916Q701"/>
<dbReference type="GO" id="GO:0005829">
    <property type="term" value="C:cytosol"/>
    <property type="evidence" value="ECO:0007669"/>
    <property type="project" value="TreeGrafter"/>
</dbReference>
<dbReference type="GO" id="GO:0003677">
    <property type="term" value="F:DNA binding"/>
    <property type="evidence" value="ECO:0007669"/>
    <property type="project" value="UniProtKB-KW"/>
</dbReference>
<evidence type="ECO:0000256" key="1">
    <source>
        <dbReference type="ARBA" id="ARBA00009437"/>
    </source>
</evidence>
<dbReference type="Pfam" id="PF03466">
    <property type="entry name" value="LysR_substrate"/>
    <property type="match status" value="1"/>
</dbReference>
<dbReference type="FunFam" id="1.10.10.10:FF:000001">
    <property type="entry name" value="LysR family transcriptional regulator"/>
    <property type="match status" value="1"/>
</dbReference>
<dbReference type="SUPFAM" id="SSF46785">
    <property type="entry name" value="Winged helix' DNA-binding domain"/>
    <property type="match status" value="1"/>
</dbReference>
<sequence>MEIRVLRYFLTIVEEKSINKAAGVLHITQPTLSRQIAQLEDEVGVKLLQWGGRGITLTEEGILLRRRAEEILQLVDKTEQELQEQDELIEGTITIGCGETAAVETLIDTLREFHEKHPMVKFDIFTANADLVAEQMDQGLVDIGLLMEPVDVKQYEFIRLGIQEKWVAVMRPDDPLAEKEVVTAEDLTGKKLILPRRMNLRNEAVSWLGDSFKDSSVYCTCNLSTNSSIMVEKGMGYSLVVEGSLPFLDHTRITYRPLSPEISFTSVLAWKRQQPFSPAASKLIEHFKHNSGSRQ</sequence>
<organism evidence="6 7">
    <name type="scientific">Anaerostipes butyraticus</name>
    <dbReference type="NCBI Taxonomy" id="645466"/>
    <lineage>
        <taxon>Bacteria</taxon>
        <taxon>Bacillati</taxon>
        <taxon>Bacillota</taxon>
        <taxon>Clostridia</taxon>
        <taxon>Lachnospirales</taxon>
        <taxon>Lachnospiraceae</taxon>
        <taxon>Anaerostipes</taxon>
    </lineage>
</organism>
<dbReference type="InterPro" id="IPR036390">
    <property type="entry name" value="WH_DNA-bd_sf"/>
</dbReference>
<protein>
    <submittedName>
        <fullName evidence="6">LysR family transcriptional regulator</fullName>
    </submittedName>
</protein>
<dbReference type="EMBL" id="BLYI01000009">
    <property type="protein sequence ID" value="GFO84196.1"/>
    <property type="molecule type" value="Genomic_DNA"/>
</dbReference>
<dbReference type="RefSeq" id="WP_201309931.1">
    <property type="nucleotide sequence ID" value="NZ_BLYI01000009.1"/>
</dbReference>
<dbReference type="InterPro" id="IPR050950">
    <property type="entry name" value="HTH-type_LysR_regulators"/>
</dbReference>
<dbReference type="Gene3D" id="3.40.190.10">
    <property type="entry name" value="Periplasmic binding protein-like II"/>
    <property type="match status" value="2"/>
</dbReference>
<keyword evidence="7" id="KW-1185">Reference proteome</keyword>
<dbReference type="PANTHER" id="PTHR30419:SF8">
    <property type="entry name" value="NITROGEN ASSIMILATION TRANSCRIPTIONAL ACTIVATOR-RELATED"/>
    <property type="match status" value="1"/>
</dbReference>
<dbReference type="GO" id="GO:0003700">
    <property type="term" value="F:DNA-binding transcription factor activity"/>
    <property type="evidence" value="ECO:0007669"/>
    <property type="project" value="InterPro"/>
</dbReference>
<dbReference type="InterPro" id="IPR036388">
    <property type="entry name" value="WH-like_DNA-bd_sf"/>
</dbReference>
<comment type="caution">
    <text evidence="6">The sequence shown here is derived from an EMBL/GenBank/DDBJ whole genome shotgun (WGS) entry which is preliminary data.</text>
</comment>
<evidence type="ECO:0000256" key="3">
    <source>
        <dbReference type="ARBA" id="ARBA00023125"/>
    </source>
</evidence>
<keyword evidence="3" id="KW-0238">DNA-binding</keyword>
<gene>
    <name evidence="6" type="ORF">ANBU17_05430</name>
</gene>
<keyword evidence="4" id="KW-0804">Transcription</keyword>
<dbReference type="InterPro" id="IPR000847">
    <property type="entry name" value="LysR_HTH_N"/>
</dbReference>